<feature type="transmembrane region" description="Helical" evidence="5">
    <location>
        <begin position="937"/>
        <end position="958"/>
    </location>
</feature>
<dbReference type="PROSITE" id="PS00216">
    <property type="entry name" value="SUGAR_TRANSPORT_1"/>
    <property type="match status" value="2"/>
</dbReference>
<feature type="transmembrane region" description="Helical" evidence="5">
    <location>
        <begin position="671"/>
        <end position="689"/>
    </location>
</feature>
<proteinExistence type="predicted"/>
<feature type="transmembrane region" description="Helical" evidence="5">
    <location>
        <begin position="586"/>
        <end position="605"/>
    </location>
</feature>
<keyword evidence="7" id="KW-1185">Reference proteome</keyword>
<feature type="transmembrane region" description="Helical" evidence="5">
    <location>
        <begin position="1307"/>
        <end position="1332"/>
    </location>
</feature>
<feature type="transmembrane region" description="Helical" evidence="5">
    <location>
        <begin position="1015"/>
        <end position="1043"/>
    </location>
</feature>
<feature type="transmembrane region" description="Helical" evidence="5">
    <location>
        <begin position="770"/>
        <end position="796"/>
    </location>
</feature>
<dbReference type="PROSITE" id="PS00217">
    <property type="entry name" value="SUGAR_TRANSPORT_2"/>
    <property type="match status" value="3"/>
</dbReference>
<gene>
    <name evidence="8" type="primary">LOC107227741</name>
</gene>
<dbReference type="Pfam" id="PF00083">
    <property type="entry name" value="Sugar_tr"/>
    <property type="match status" value="3"/>
</dbReference>
<feature type="transmembrane region" description="Helical" evidence="5">
    <location>
        <begin position="1110"/>
        <end position="1131"/>
    </location>
</feature>
<feature type="transmembrane region" description="Helical" evidence="5">
    <location>
        <begin position="868"/>
        <end position="893"/>
    </location>
</feature>
<sequence length="1414" mass="153844">MGDTSNRGKYTNPEGSATWEYLSTVGCALLTFCIGCICGWSSPSLAILRKPDSPITLSDEDASTMSALTAIGHMLAPAIIILTTDRLGRRISLLASGLPMLICFGLIIAAKDSSVILLGRFFGGISLGFGTAVVPMYLGEIASPKLRGAIGITISTTISGGSLFMSIIGPYLSLKTTAYVTLSFGIAALGGLWFVPESPYFLVMVGKMKEAERTLEKLRGKTDVSEEMNLIKKTIGFENNAGKGWERRRNKPNLNVINALKQLVTVSKNLKALIINFLFIFVSHFGGCTIILVYGQIIFADMKTAIPGHVCYIILVILQFISTFLTVFIVDRIGRRPLIFISGTISGTCFLIVGVYFWLMEYGHMDVVSYSMIPFCALLAGMGTLSIGILPVTLVVQSETLDTDIKAIATSLLGVGSGLLAAITLKYYLMIATVWNFGHSVPFTVFALCIWFSTALILKLLPETKGRTFLEIQRNLAKIGDLAPNQTNITLISMMSRDSDRGRYSTPEGSPIWEYFSTASCAMLFFAIGFVPGWNAPTLNMLQKPGSPITINGSDVSNISAAMGFGYMFAPTLTVLITDKLGKKKSLLITIAVTSINWGLIAIAQTVNVLIVARFISGFAMGMILGIAPMYLGEVASVKIRGAIGMVCSVTMNAGILFTFVVVPYLSVRMVAYISLTLITLAAMCILFIPESPYFLAMVGRIAEAEVVLEKLRGKSDVTEELDLIKNTVTDMDKGAKKLNKGNEPRAPKTFGIFEQIKQIVTVPGNRKAFFINLLVMIWMEFGGYIVIMIFCTFLFDAMHSKISSYTSTIILSACQLVSNIFTAFVIDRVGRRPLIGISGVLSGACLMIITVYYFLMEYTGIDPSPYSTLAVCAMYVNIIMLSIGLVPLQTILMSETIASEVKTLVSNIIISMGGLLGSAAMMFYKQTSEIWGLGNSVPFFVFTITTWFTTMAIMMLLPETKVATLAFVFGQMMGWNAPSVVELRARNSTFQITDEQESTLGASMAIGQSIAPPFGIFIFGSIGSKTGILISAIPVAVSWMVILLAKNITVLIVARIISGFGVGLSMCVIPMYTGEVLSKHLRGTLGAITIVMYNVGMLFILATGPYFGIQISALIGLILSIAFFVSFWFAPESPYFLVKVGKIEAAEAALEKLRGKTDVTDEIALIKATIEHKGKTLRETNVREKSVSSKKLNAFQQLFTIRGNIKAFGISMTLSIMAHFSGISGLTNYCNYIFTDMGSKVDVKNSVTLFGVIQVISGIVTIAIVNRIGRRPLLFISAAISSFCLLVIAGYFFLLDHMGLDMKPYYIIPFGTVFIYVMAVNVSVLTVPGIIISEIFATDVKSLASCLYSMLGGMMGFISLKAYMFIYKTLDLGQSVPFFIYALMTIICLIPLVRLLPETRGKTFLEIQKKLNA</sequence>
<evidence type="ECO:0000256" key="4">
    <source>
        <dbReference type="ARBA" id="ARBA00023136"/>
    </source>
</evidence>
<keyword evidence="2 5" id="KW-0812">Transmembrane</keyword>
<feature type="transmembrane region" description="Helical" evidence="5">
    <location>
        <begin position="408"/>
        <end position="429"/>
    </location>
</feature>
<dbReference type="SUPFAM" id="SSF103473">
    <property type="entry name" value="MFS general substrate transporter"/>
    <property type="match status" value="3"/>
</dbReference>
<feature type="transmembrane region" description="Helical" evidence="5">
    <location>
        <begin position="306"/>
        <end position="330"/>
    </location>
</feature>
<dbReference type="InterPro" id="IPR050549">
    <property type="entry name" value="MFS_Trehalose_Transporter"/>
</dbReference>
<evidence type="ECO:0000256" key="5">
    <source>
        <dbReference type="SAM" id="Phobius"/>
    </source>
</evidence>
<dbReference type="OrthoDB" id="6133115at2759"/>
<feature type="transmembrane region" description="Helical" evidence="5">
    <location>
        <begin position="644"/>
        <end position="665"/>
    </location>
</feature>
<evidence type="ECO:0000313" key="8">
    <source>
        <dbReference type="RefSeq" id="XP_015524444.2"/>
    </source>
</evidence>
<feature type="transmembrane region" description="Helical" evidence="5">
    <location>
        <begin position="21"/>
        <end position="42"/>
    </location>
</feature>
<feature type="transmembrane region" description="Helical" evidence="5">
    <location>
        <begin position="150"/>
        <end position="172"/>
    </location>
</feature>
<dbReference type="InterPro" id="IPR005829">
    <property type="entry name" value="Sugar_transporter_CS"/>
</dbReference>
<keyword evidence="3 5" id="KW-1133">Transmembrane helix</keyword>
<feature type="transmembrane region" description="Helical" evidence="5">
    <location>
        <begin position="371"/>
        <end position="396"/>
    </location>
</feature>
<protein>
    <submittedName>
        <fullName evidence="8">Uncharacterized protein LOC107227741</fullName>
    </submittedName>
</protein>
<keyword evidence="4 5" id="KW-0472">Membrane</keyword>
<feature type="transmembrane region" description="Helical" evidence="5">
    <location>
        <begin position="808"/>
        <end position="827"/>
    </location>
</feature>
<feature type="transmembrane region" description="Helical" evidence="5">
    <location>
        <begin position="1344"/>
        <end position="1367"/>
    </location>
</feature>
<feature type="transmembrane region" description="Helical" evidence="5">
    <location>
        <begin position="905"/>
        <end position="925"/>
    </location>
</feature>
<feature type="transmembrane region" description="Helical" evidence="5">
    <location>
        <begin position="337"/>
        <end position="359"/>
    </location>
</feature>
<dbReference type="PANTHER" id="PTHR48021">
    <property type="match status" value="1"/>
</dbReference>
<feature type="transmembrane region" description="Helical" evidence="5">
    <location>
        <begin position="1049"/>
        <end position="1073"/>
    </location>
</feature>
<evidence type="ECO:0000259" key="6">
    <source>
        <dbReference type="PROSITE" id="PS50850"/>
    </source>
</evidence>
<evidence type="ECO:0000256" key="2">
    <source>
        <dbReference type="ARBA" id="ARBA00022692"/>
    </source>
</evidence>
<dbReference type="AlphaFoldDB" id="A0A6J0CEC8"/>
<feature type="transmembrane region" description="Helical" evidence="5">
    <location>
        <begin position="834"/>
        <end position="856"/>
    </location>
</feature>
<name>A0A6J0CEC8_NEOLC</name>
<dbReference type="PANTHER" id="PTHR48021:SF46">
    <property type="entry name" value="MAJOR FACILITATOR SUPERFAMILY (MFS) PROFILE DOMAIN-CONTAINING PROTEIN"/>
    <property type="match status" value="1"/>
</dbReference>
<evidence type="ECO:0000256" key="3">
    <source>
        <dbReference type="ARBA" id="ARBA00022989"/>
    </source>
</evidence>
<comment type="subcellular location">
    <subcellularLocation>
        <location evidence="1">Membrane</location>
        <topology evidence="1">Multi-pass membrane protein</topology>
    </subcellularLocation>
</comment>
<feature type="transmembrane region" description="Helical" evidence="5">
    <location>
        <begin position="1274"/>
        <end position="1295"/>
    </location>
</feature>
<evidence type="ECO:0000313" key="7">
    <source>
        <dbReference type="Proteomes" id="UP000829291"/>
    </source>
</evidence>
<dbReference type="GO" id="GO:0022857">
    <property type="term" value="F:transmembrane transporter activity"/>
    <property type="evidence" value="ECO:0007669"/>
    <property type="project" value="InterPro"/>
</dbReference>
<evidence type="ECO:0000256" key="1">
    <source>
        <dbReference type="ARBA" id="ARBA00004141"/>
    </source>
</evidence>
<feature type="transmembrane region" description="Helical" evidence="5">
    <location>
        <begin position="91"/>
        <end position="110"/>
    </location>
</feature>
<feature type="domain" description="Major facilitator superfamily (MFS) profile" evidence="6">
    <location>
        <begin position="517"/>
        <end position="962"/>
    </location>
</feature>
<dbReference type="GeneID" id="107227741"/>
<feature type="transmembrane region" description="Helical" evidence="5">
    <location>
        <begin position="1085"/>
        <end position="1104"/>
    </location>
</feature>
<feature type="domain" description="Major facilitator superfamily (MFS) profile" evidence="6">
    <location>
        <begin position="957"/>
        <end position="1401"/>
    </location>
</feature>
<feature type="transmembrane region" description="Helical" evidence="5">
    <location>
        <begin position="556"/>
        <end position="577"/>
    </location>
</feature>
<dbReference type="InterPro" id="IPR020846">
    <property type="entry name" value="MFS_dom"/>
</dbReference>
<dbReference type="Gene3D" id="1.20.1250.20">
    <property type="entry name" value="MFS general substrate transporter like domains"/>
    <property type="match status" value="3"/>
</dbReference>
<dbReference type="InterPro" id="IPR036259">
    <property type="entry name" value="MFS_trans_sf"/>
</dbReference>
<dbReference type="InterPro" id="IPR005828">
    <property type="entry name" value="MFS_sugar_transport-like"/>
</dbReference>
<dbReference type="KEGG" id="nlo:107227741"/>
<feature type="domain" description="Major facilitator superfamily (MFS) profile" evidence="6">
    <location>
        <begin position="19"/>
        <end position="465"/>
    </location>
</feature>
<organism evidence="8">
    <name type="scientific">Neodiprion lecontei</name>
    <name type="common">Redheaded pine sawfly</name>
    <dbReference type="NCBI Taxonomy" id="441921"/>
    <lineage>
        <taxon>Eukaryota</taxon>
        <taxon>Metazoa</taxon>
        <taxon>Ecdysozoa</taxon>
        <taxon>Arthropoda</taxon>
        <taxon>Hexapoda</taxon>
        <taxon>Insecta</taxon>
        <taxon>Pterygota</taxon>
        <taxon>Neoptera</taxon>
        <taxon>Endopterygota</taxon>
        <taxon>Hymenoptera</taxon>
        <taxon>Tenthredinoidea</taxon>
        <taxon>Diprionidae</taxon>
        <taxon>Diprioninae</taxon>
        <taxon>Neodiprion</taxon>
    </lineage>
</organism>
<dbReference type="Proteomes" id="UP000829291">
    <property type="component" value="Chromosome 3"/>
</dbReference>
<feature type="transmembrane region" description="Helical" evidence="5">
    <location>
        <begin position="273"/>
        <end position="294"/>
    </location>
</feature>
<dbReference type="GO" id="GO:0005886">
    <property type="term" value="C:plasma membrane"/>
    <property type="evidence" value="ECO:0007669"/>
    <property type="project" value="UniProtKB-SubCell"/>
</dbReference>
<feature type="transmembrane region" description="Helical" evidence="5">
    <location>
        <begin position="512"/>
        <end position="536"/>
    </location>
</feature>
<feature type="transmembrane region" description="Helical" evidence="5">
    <location>
        <begin position="1208"/>
        <end position="1228"/>
    </location>
</feature>
<feature type="transmembrane region" description="Helical" evidence="5">
    <location>
        <begin position="611"/>
        <end position="632"/>
    </location>
</feature>
<accession>A0A6J0CEC8</accession>
<dbReference type="RefSeq" id="XP_015524444.2">
    <property type="nucleotide sequence ID" value="XM_015668958.2"/>
</dbReference>
<dbReference type="PROSITE" id="PS50850">
    <property type="entry name" value="MFS"/>
    <property type="match status" value="3"/>
</dbReference>
<feature type="transmembrane region" description="Helical" evidence="5">
    <location>
        <begin position="441"/>
        <end position="461"/>
    </location>
</feature>
<reference evidence="8" key="1">
    <citation type="submission" date="2025-08" db="UniProtKB">
        <authorList>
            <consortium name="RefSeq"/>
        </authorList>
    </citation>
    <scope>IDENTIFICATION</scope>
    <source>
        <tissue evidence="8">Thorax and Abdomen</tissue>
    </source>
</reference>
<feature type="transmembrane region" description="Helical" evidence="5">
    <location>
        <begin position="62"/>
        <end position="84"/>
    </location>
</feature>
<feature type="transmembrane region" description="Helical" evidence="5">
    <location>
        <begin position="1248"/>
        <end position="1267"/>
    </location>
</feature>
<feature type="transmembrane region" description="Helical" evidence="5">
    <location>
        <begin position="178"/>
        <end position="203"/>
    </location>
</feature>
<feature type="transmembrane region" description="Helical" evidence="5">
    <location>
        <begin position="1379"/>
        <end position="1397"/>
    </location>
</feature>
<feature type="transmembrane region" description="Helical" evidence="5">
    <location>
        <begin position="116"/>
        <end position="138"/>
    </location>
</feature>
<dbReference type="InParanoid" id="A0A6J0CEC8"/>